<dbReference type="SUPFAM" id="SSF52440">
    <property type="entry name" value="PreATP-grasp domain"/>
    <property type="match status" value="1"/>
</dbReference>
<dbReference type="InterPro" id="IPR054350">
    <property type="entry name" value="PurT/PurK_preATP-grasp"/>
</dbReference>
<keyword evidence="3 5" id="KW-0658">Purine biosynthesis</keyword>
<dbReference type="InterPro" id="IPR003135">
    <property type="entry name" value="ATP-grasp_carboxylate-amine"/>
</dbReference>
<dbReference type="Gene3D" id="3.40.50.20">
    <property type="match status" value="1"/>
</dbReference>
<dbReference type="PANTHER" id="PTHR11609:SF5">
    <property type="entry name" value="PHOSPHORIBOSYLAMINOIMIDAZOLE CARBOXYLASE"/>
    <property type="match status" value="1"/>
</dbReference>
<feature type="binding site" evidence="5">
    <location>
        <position position="152"/>
    </location>
    <ligand>
        <name>ATP</name>
        <dbReference type="ChEBI" id="CHEBI:30616"/>
    </ligand>
</feature>
<dbReference type="PROSITE" id="PS50975">
    <property type="entry name" value="ATP_GRASP"/>
    <property type="match status" value="1"/>
</dbReference>
<comment type="pathway">
    <text evidence="5 6">Purine metabolism; IMP biosynthesis via de novo pathway; 5-amino-1-(5-phospho-D-ribosyl)imidazole-4-carboxylate from 5-amino-1-(5-phospho-D-ribosyl)imidazole (N5-CAIR route): step 1/2.</text>
</comment>
<accession>A0A8J3EN28</accession>
<dbReference type="Pfam" id="PF22660">
    <property type="entry name" value="RS_preATP-grasp-like"/>
    <property type="match status" value="1"/>
</dbReference>
<dbReference type="InterPro" id="IPR005875">
    <property type="entry name" value="PurK"/>
</dbReference>
<keyword evidence="2 5" id="KW-0547">Nucleotide-binding</keyword>
<dbReference type="Gene3D" id="3.30.1490.20">
    <property type="entry name" value="ATP-grasp fold, A domain"/>
    <property type="match status" value="1"/>
</dbReference>
<dbReference type="EMBL" id="BMFV01000017">
    <property type="protein sequence ID" value="GGH83094.1"/>
    <property type="molecule type" value="Genomic_DNA"/>
</dbReference>
<comment type="similarity">
    <text evidence="5 6">Belongs to the PurK/PurT family.</text>
</comment>
<dbReference type="InterPro" id="IPR040686">
    <property type="entry name" value="PurK_C"/>
</dbReference>
<dbReference type="InterPro" id="IPR016185">
    <property type="entry name" value="PreATP-grasp_dom_sf"/>
</dbReference>
<dbReference type="EC" id="6.3.4.18" evidence="5 6"/>
<dbReference type="FunFam" id="3.30.1490.20:FF:000015">
    <property type="entry name" value="N5-carboxyaminoimidazole ribonucleotide synthase"/>
    <property type="match status" value="1"/>
</dbReference>
<comment type="caution">
    <text evidence="8">The sequence shown here is derived from an EMBL/GenBank/DDBJ whole genome shotgun (WGS) entry which is preliminary data.</text>
</comment>
<evidence type="ECO:0000259" key="7">
    <source>
        <dbReference type="PROSITE" id="PS50975"/>
    </source>
</evidence>
<dbReference type="Proteomes" id="UP000656813">
    <property type="component" value="Unassembled WGS sequence"/>
</dbReference>
<evidence type="ECO:0000256" key="3">
    <source>
        <dbReference type="ARBA" id="ARBA00022755"/>
    </source>
</evidence>
<feature type="domain" description="ATP-grasp" evidence="7">
    <location>
        <begin position="116"/>
        <end position="303"/>
    </location>
</feature>
<feature type="binding site" evidence="5">
    <location>
        <begin position="157"/>
        <end position="163"/>
    </location>
    <ligand>
        <name>ATP</name>
        <dbReference type="ChEBI" id="CHEBI:30616"/>
    </ligand>
</feature>
<feature type="binding site" evidence="5">
    <location>
        <position position="112"/>
    </location>
    <ligand>
        <name>ATP</name>
        <dbReference type="ChEBI" id="CHEBI:30616"/>
    </ligand>
</feature>
<dbReference type="NCBIfam" id="TIGR01161">
    <property type="entry name" value="purK"/>
    <property type="match status" value="1"/>
</dbReference>
<evidence type="ECO:0000256" key="1">
    <source>
        <dbReference type="ARBA" id="ARBA00022598"/>
    </source>
</evidence>
<feature type="binding site" evidence="5">
    <location>
        <position position="219"/>
    </location>
    <ligand>
        <name>ATP</name>
        <dbReference type="ChEBI" id="CHEBI:30616"/>
    </ligand>
</feature>
<dbReference type="PANTHER" id="PTHR11609">
    <property type="entry name" value="PURINE BIOSYNTHESIS PROTEIN 6/7, PUR6/7"/>
    <property type="match status" value="1"/>
</dbReference>
<dbReference type="HAMAP" id="MF_01928">
    <property type="entry name" value="PurK"/>
    <property type="match status" value="1"/>
</dbReference>
<dbReference type="GO" id="GO:0034028">
    <property type="term" value="F:5-(carboxyamino)imidazole ribonucleotide synthase activity"/>
    <property type="evidence" value="ECO:0007669"/>
    <property type="project" value="UniProtKB-UniRule"/>
</dbReference>
<dbReference type="GO" id="GO:0005829">
    <property type="term" value="C:cytosol"/>
    <property type="evidence" value="ECO:0007669"/>
    <property type="project" value="TreeGrafter"/>
</dbReference>
<comment type="function">
    <text evidence="5">Catalyzes the ATP-dependent conversion of 5-aminoimidazole ribonucleotide (AIR) and HCO(3)(-) to N5-carboxyaminoimidazole ribonucleotide (N5-CAIR).</text>
</comment>
<dbReference type="GO" id="GO:0004638">
    <property type="term" value="F:phosphoribosylaminoimidazole carboxylase activity"/>
    <property type="evidence" value="ECO:0007669"/>
    <property type="project" value="InterPro"/>
</dbReference>
<sequence length="387" mass="42844">MTERSMAPLIVPGKTIGILGGGQLGRMMALSAKAMGFRIAVLDPGKDNPLSQVADLSIQTAYDDLEGARQLAQASDVMTYEFENVDLTVARTLESDAFLPQGSELLKITQDRVNEKAALTKAGVKVAPYKCVKTESDLLSALKEIGRPSVLKTTRGGYDGKGQLVIRTEEDEATAFSWIDEQTVFVLEKWIPFEKELSVIVARSTHGETQTFPVVENIHVHNILHQTIAPARISEAVKEKATQMALEISKSLNLVGTLAVEMFMTADEDVFINELAPRPHNSGHYTIEACETSQFEQHIRAICGWPLGSTKQLKPAVMVNLLGQHVEKALEAIPQYSKVHFHLYGKDQAKKDRKMGHVTILAETTKQALEQADRLNIWENERVEEVK</sequence>
<dbReference type="FunFam" id="3.40.50.20:FF:000016">
    <property type="entry name" value="N5-carboxyaminoimidazole ribonucleotide synthase"/>
    <property type="match status" value="1"/>
</dbReference>
<evidence type="ECO:0000256" key="2">
    <source>
        <dbReference type="ARBA" id="ARBA00022741"/>
    </source>
</evidence>
<comment type="subunit">
    <text evidence="5 6">Homodimer.</text>
</comment>
<protein>
    <recommendedName>
        <fullName evidence="5 6">N5-carboxyaminoimidazole ribonucleotide synthase</fullName>
        <shortName evidence="5 6">N5-CAIR synthase</shortName>
        <ecNumber evidence="5 6">6.3.4.18</ecNumber>
    </recommendedName>
    <alternativeName>
        <fullName evidence="5 6">5-(carboxyamino)imidazole ribonucleotide synthetase</fullName>
    </alternativeName>
</protein>
<evidence type="ECO:0000313" key="9">
    <source>
        <dbReference type="Proteomes" id="UP000656813"/>
    </source>
</evidence>
<dbReference type="RefSeq" id="WP_229745559.1">
    <property type="nucleotide sequence ID" value="NZ_BMFV01000017.1"/>
</dbReference>
<dbReference type="UniPathway" id="UPA00074">
    <property type="reaction ID" value="UER00942"/>
</dbReference>
<evidence type="ECO:0000256" key="4">
    <source>
        <dbReference type="ARBA" id="ARBA00022840"/>
    </source>
</evidence>
<keyword evidence="9" id="KW-1185">Reference proteome</keyword>
<organism evidence="8 9">
    <name type="scientific">Pullulanibacillus pueri</name>
    <dbReference type="NCBI Taxonomy" id="1437324"/>
    <lineage>
        <taxon>Bacteria</taxon>
        <taxon>Bacillati</taxon>
        <taxon>Bacillota</taxon>
        <taxon>Bacilli</taxon>
        <taxon>Bacillales</taxon>
        <taxon>Sporolactobacillaceae</taxon>
        <taxon>Pullulanibacillus</taxon>
    </lineage>
</organism>
<gene>
    <name evidence="5 6 8" type="primary">purK</name>
    <name evidence="8" type="ORF">GCM10007096_23450</name>
</gene>
<name>A0A8J3EN28_9BACL</name>
<dbReference type="AlphaFoldDB" id="A0A8J3EN28"/>
<evidence type="ECO:0000313" key="8">
    <source>
        <dbReference type="EMBL" id="GGH83094.1"/>
    </source>
</evidence>
<feature type="binding site" evidence="5">
    <location>
        <position position="196"/>
    </location>
    <ligand>
        <name>ATP</name>
        <dbReference type="ChEBI" id="CHEBI:30616"/>
    </ligand>
</feature>
<reference evidence="8" key="1">
    <citation type="journal article" date="2014" name="Int. J. Syst. Evol. Microbiol.">
        <title>Complete genome sequence of Corynebacterium casei LMG S-19264T (=DSM 44701T), isolated from a smear-ripened cheese.</title>
        <authorList>
            <consortium name="US DOE Joint Genome Institute (JGI-PGF)"/>
            <person name="Walter F."/>
            <person name="Albersmeier A."/>
            <person name="Kalinowski J."/>
            <person name="Ruckert C."/>
        </authorList>
    </citation>
    <scope>NUCLEOTIDE SEQUENCE</scope>
    <source>
        <strain evidence="8">CGMCC 1.12777</strain>
    </source>
</reference>
<dbReference type="Gene3D" id="3.30.470.20">
    <property type="entry name" value="ATP-grasp fold, B domain"/>
    <property type="match status" value="1"/>
</dbReference>
<dbReference type="SUPFAM" id="SSF56059">
    <property type="entry name" value="Glutathione synthetase ATP-binding domain-like"/>
    <property type="match status" value="1"/>
</dbReference>
<comment type="catalytic activity">
    <reaction evidence="5 6">
        <text>5-amino-1-(5-phospho-beta-D-ribosyl)imidazole + hydrogencarbonate + ATP = 5-carboxyamino-1-(5-phospho-D-ribosyl)imidazole + ADP + phosphate + 2 H(+)</text>
        <dbReference type="Rhea" id="RHEA:19317"/>
        <dbReference type="ChEBI" id="CHEBI:15378"/>
        <dbReference type="ChEBI" id="CHEBI:17544"/>
        <dbReference type="ChEBI" id="CHEBI:30616"/>
        <dbReference type="ChEBI" id="CHEBI:43474"/>
        <dbReference type="ChEBI" id="CHEBI:58730"/>
        <dbReference type="ChEBI" id="CHEBI:137981"/>
        <dbReference type="ChEBI" id="CHEBI:456216"/>
        <dbReference type="EC" id="6.3.4.18"/>
    </reaction>
</comment>
<evidence type="ECO:0000256" key="6">
    <source>
        <dbReference type="RuleBase" id="RU361200"/>
    </source>
</evidence>
<dbReference type="NCBIfam" id="NF004679">
    <property type="entry name" value="PRK06019.1-5"/>
    <property type="match status" value="1"/>
</dbReference>
<dbReference type="NCBIfam" id="NF004675">
    <property type="entry name" value="PRK06019.1-1"/>
    <property type="match status" value="1"/>
</dbReference>
<dbReference type="NCBIfam" id="NF004676">
    <property type="entry name" value="PRK06019.1-2"/>
    <property type="match status" value="1"/>
</dbReference>
<feature type="binding site" evidence="5">
    <location>
        <begin position="273"/>
        <end position="274"/>
    </location>
    <ligand>
        <name>ATP</name>
        <dbReference type="ChEBI" id="CHEBI:30616"/>
    </ligand>
</feature>
<proteinExistence type="inferred from homology"/>
<keyword evidence="4 5" id="KW-0067">ATP-binding</keyword>
<evidence type="ECO:0000256" key="5">
    <source>
        <dbReference type="HAMAP-Rule" id="MF_01928"/>
    </source>
</evidence>
<dbReference type="SUPFAM" id="SSF51246">
    <property type="entry name" value="Rudiment single hybrid motif"/>
    <property type="match status" value="1"/>
</dbReference>
<dbReference type="InterPro" id="IPR011761">
    <property type="entry name" value="ATP-grasp"/>
</dbReference>
<dbReference type="GO" id="GO:0006189">
    <property type="term" value="P:'de novo' IMP biosynthetic process"/>
    <property type="evidence" value="ECO:0007669"/>
    <property type="project" value="UniProtKB-UniRule"/>
</dbReference>
<dbReference type="InterPro" id="IPR011054">
    <property type="entry name" value="Rudment_hybrid_motif"/>
</dbReference>
<comment type="function">
    <text evidence="6">Catalyzes the ATP-dependent conversion of 5-aminoimidazole ribonucleotide (AIR) and HCO(3)- to N5-carboxyaminoimidazole ribonucleotide (N5-CAIR).</text>
</comment>
<dbReference type="Pfam" id="PF02222">
    <property type="entry name" value="ATP-grasp"/>
    <property type="match status" value="1"/>
</dbReference>
<dbReference type="Pfam" id="PF17769">
    <property type="entry name" value="PurK_C"/>
    <property type="match status" value="1"/>
</dbReference>
<dbReference type="GO" id="GO:0046872">
    <property type="term" value="F:metal ion binding"/>
    <property type="evidence" value="ECO:0007669"/>
    <property type="project" value="InterPro"/>
</dbReference>
<reference evidence="8" key="2">
    <citation type="submission" date="2020-09" db="EMBL/GenBank/DDBJ databases">
        <authorList>
            <person name="Sun Q."/>
            <person name="Zhou Y."/>
        </authorList>
    </citation>
    <scope>NUCLEOTIDE SEQUENCE</scope>
    <source>
        <strain evidence="8">CGMCC 1.12777</strain>
    </source>
</reference>
<dbReference type="GO" id="GO:0005524">
    <property type="term" value="F:ATP binding"/>
    <property type="evidence" value="ECO:0007669"/>
    <property type="project" value="UniProtKB-UniRule"/>
</dbReference>
<feature type="binding site" evidence="5">
    <location>
        <begin position="188"/>
        <end position="191"/>
    </location>
    <ligand>
        <name>ATP</name>
        <dbReference type="ChEBI" id="CHEBI:30616"/>
    </ligand>
</feature>
<keyword evidence="1 5" id="KW-0436">Ligase</keyword>
<dbReference type="FunFam" id="3.30.470.20:FF:000029">
    <property type="entry name" value="N5-carboxyaminoimidazole ribonucleotide synthase"/>
    <property type="match status" value="1"/>
</dbReference>
<dbReference type="InterPro" id="IPR013815">
    <property type="entry name" value="ATP_grasp_subdomain_1"/>
</dbReference>